<dbReference type="InterPro" id="IPR001876">
    <property type="entry name" value="Znf_RanBP2"/>
</dbReference>
<keyword evidence="7" id="KW-1185">Reference proteome</keyword>
<keyword evidence="3" id="KW-0862">Zinc</keyword>
<evidence type="ECO:0000256" key="1">
    <source>
        <dbReference type="ARBA" id="ARBA00022723"/>
    </source>
</evidence>
<name>S8DM26_FOMSC</name>
<dbReference type="Pfam" id="PF00641">
    <property type="entry name" value="Zn_ribbon_RanBP"/>
    <property type="match status" value="2"/>
</dbReference>
<gene>
    <name evidence="6" type="ORF">FOMPIDRAFT_1026147</name>
</gene>
<evidence type="ECO:0000313" key="7">
    <source>
        <dbReference type="Proteomes" id="UP000015241"/>
    </source>
</evidence>
<keyword evidence="2" id="KW-0863">Zinc-finger</keyword>
<evidence type="ECO:0000256" key="2">
    <source>
        <dbReference type="ARBA" id="ARBA00022771"/>
    </source>
</evidence>
<dbReference type="eggNOG" id="KOG4719">
    <property type="taxonomic scope" value="Eukaryota"/>
</dbReference>
<dbReference type="GO" id="GO:0008270">
    <property type="term" value="F:zinc ion binding"/>
    <property type="evidence" value="ECO:0007669"/>
    <property type="project" value="UniProtKB-KW"/>
</dbReference>
<protein>
    <recommendedName>
        <fullName evidence="5">RanBP2-type domain-containing protein</fullName>
    </recommendedName>
</protein>
<dbReference type="AlphaFoldDB" id="S8DM26"/>
<proteinExistence type="predicted"/>
<dbReference type="OrthoDB" id="79830at2759"/>
<dbReference type="Proteomes" id="UP000015241">
    <property type="component" value="Unassembled WGS sequence"/>
</dbReference>
<dbReference type="InParanoid" id="S8DM26"/>
<organism evidence="6 7">
    <name type="scientific">Fomitopsis schrenkii</name>
    <name type="common">Brown rot fungus</name>
    <dbReference type="NCBI Taxonomy" id="2126942"/>
    <lineage>
        <taxon>Eukaryota</taxon>
        <taxon>Fungi</taxon>
        <taxon>Dikarya</taxon>
        <taxon>Basidiomycota</taxon>
        <taxon>Agaricomycotina</taxon>
        <taxon>Agaricomycetes</taxon>
        <taxon>Polyporales</taxon>
        <taxon>Fomitopsis</taxon>
    </lineage>
</organism>
<dbReference type="Gene3D" id="4.10.1060.10">
    <property type="entry name" value="Zinc finger, RanBP2-type"/>
    <property type="match status" value="2"/>
</dbReference>
<evidence type="ECO:0000256" key="3">
    <source>
        <dbReference type="ARBA" id="ARBA00022833"/>
    </source>
</evidence>
<keyword evidence="1" id="KW-0479">Metal-binding</keyword>
<dbReference type="SMART" id="SM00547">
    <property type="entry name" value="ZnF_RBZ"/>
    <property type="match status" value="2"/>
</dbReference>
<feature type="compositionally biased region" description="Polar residues" evidence="4">
    <location>
        <begin position="83"/>
        <end position="92"/>
    </location>
</feature>
<evidence type="ECO:0000256" key="4">
    <source>
        <dbReference type="SAM" id="MobiDB-lite"/>
    </source>
</evidence>
<feature type="domain" description="RanBP2-type" evidence="5">
    <location>
        <begin position="230"/>
        <end position="255"/>
    </location>
</feature>
<evidence type="ECO:0000259" key="5">
    <source>
        <dbReference type="SMART" id="SM00547"/>
    </source>
</evidence>
<sequence length="310" mass="32186">MPATNGHSRPKRPSVEIEEVPDIAFSGKSQTYTLPSEVIEPGESSKSTTRGVSPTSTSAPLAPFRVGVPGSGQDRFRKFAPTRPSSLRNQVSVDKEDAPEPFAPPPAPKPAFASISKPSAPPVVPAPKPIVERNKLAAAAPKDAIAFVLAKSVRELPTFTLTIIATHLDVSQLAKDKARTLPQAKLPTYDLKALSSPGAGPSKAPAASSSSKGFNWDAAGMAKPTPTPAGSWTCSTCMCANDAKATEKCAVCEAPRPGAPKAPAAAFNWGAAGIAKPKAKEGSWTCSTCMCSNGAEVTEKCTVCEAPRPR</sequence>
<feature type="domain" description="RanBP2-type" evidence="5">
    <location>
        <begin position="282"/>
        <end position="307"/>
    </location>
</feature>
<feature type="compositionally biased region" description="Polar residues" evidence="4">
    <location>
        <begin position="44"/>
        <end position="59"/>
    </location>
</feature>
<evidence type="ECO:0000313" key="6">
    <source>
        <dbReference type="EMBL" id="EPS94541.1"/>
    </source>
</evidence>
<feature type="region of interest" description="Disordered" evidence="4">
    <location>
        <begin position="1"/>
        <end position="109"/>
    </location>
</feature>
<reference evidence="6 7" key="1">
    <citation type="journal article" date="2012" name="Science">
        <title>The Paleozoic origin of enzymatic lignin decomposition reconstructed from 31 fungal genomes.</title>
        <authorList>
            <person name="Floudas D."/>
            <person name="Binder M."/>
            <person name="Riley R."/>
            <person name="Barry K."/>
            <person name="Blanchette R.A."/>
            <person name="Henrissat B."/>
            <person name="Martinez A.T."/>
            <person name="Otillar R."/>
            <person name="Spatafora J.W."/>
            <person name="Yadav J.S."/>
            <person name="Aerts A."/>
            <person name="Benoit I."/>
            <person name="Boyd A."/>
            <person name="Carlson A."/>
            <person name="Copeland A."/>
            <person name="Coutinho P.M."/>
            <person name="de Vries R.P."/>
            <person name="Ferreira P."/>
            <person name="Findley K."/>
            <person name="Foster B."/>
            <person name="Gaskell J."/>
            <person name="Glotzer D."/>
            <person name="Gorecki P."/>
            <person name="Heitman J."/>
            <person name="Hesse C."/>
            <person name="Hori C."/>
            <person name="Igarashi K."/>
            <person name="Jurgens J.A."/>
            <person name="Kallen N."/>
            <person name="Kersten P."/>
            <person name="Kohler A."/>
            <person name="Kuees U."/>
            <person name="Kumar T.K.A."/>
            <person name="Kuo A."/>
            <person name="LaButti K."/>
            <person name="Larrondo L.F."/>
            <person name="Lindquist E."/>
            <person name="Ling A."/>
            <person name="Lombard V."/>
            <person name="Lucas S."/>
            <person name="Lundell T."/>
            <person name="Martin R."/>
            <person name="McLaughlin D.J."/>
            <person name="Morgenstern I."/>
            <person name="Morin E."/>
            <person name="Murat C."/>
            <person name="Nagy L.G."/>
            <person name="Nolan M."/>
            <person name="Ohm R.A."/>
            <person name="Patyshakuliyeva A."/>
            <person name="Rokas A."/>
            <person name="Ruiz-Duenas F.J."/>
            <person name="Sabat G."/>
            <person name="Salamov A."/>
            <person name="Samejima M."/>
            <person name="Schmutz J."/>
            <person name="Slot J.C."/>
            <person name="St John F."/>
            <person name="Stenlid J."/>
            <person name="Sun H."/>
            <person name="Sun S."/>
            <person name="Syed K."/>
            <person name="Tsang A."/>
            <person name="Wiebenga A."/>
            <person name="Young D."/>
            <person name="Pisabarro A."/>
            <person name="Eastwood D.C."/>
            <person name="Martin F."/>
            <person name="Cullen D."/>
            <person name="Grigoriev I.V."/>
            <person name="Hibbett D.S."/>
        </authorList>
    </citation>
    <scope>NUCLEOTIDE SEQUENCE</scope>
    <source>
        <strain evidence="7">FP-58527</strain>
    </source>
</reference>
<accession>S8DM26</accession>
<dbReference type="STRING" id="743788.S8DM26"/>
<dbReference type="EMBL" id="KE504229">
    <property type="protein sequence ID" value="EPS94541.1"/>
    <property type="molecule type" value="Genomic_DNA"/>
</dbReference>
<dbReference type="HOGENOM" id="CLU_897254_0_0_1"/>